<feature type="domain" description="Transposase putative helix-turn-helix" evidence="1">
    <location>
        <begin position="2"/>
        <end position="35"/>
    </location>
</feature>
<dbReference type="Pfam" id="PF12323">
    <property type="entry name" value="HTH_OrfB_IS605"/>
    <property type="match status" value="1"/>
</dbReference>
<reference evidence="2 3" key="1">
    <citation type="submission" date="2016-12" db="EMBL/GenBank/DDBJ databases">
        <title>Thioflexothrix psekupsii D3 genome sequencing and assembly.</title>
        <authorList>
            <person name="Fomenkov A."/>
            <person name="Vincze T."/>
            <person name="Grabovich M."/>
            <person name="Anton B.P."/>
            <person name="Dubinina G."/>
            <person name="Orlova M."/>
            <person name="Belousova E."/>
            <person name="Roberts R.J."/>
        </authorList>
    </citation>
    <scope>NUCLEOTIDE SEQUENCE [LARGE SCALE GENOMIC DNA]</scope>
    <source>
        <strain evidence="2">D3</strain>
    </source>
</reference>
<organism evidence="2 3">
    <name type="scientific">Thioflexithrix psekupsensis</name>
    <dbReference type="NCBI Taxonomy" id="1570016"/>
    <lineage>
        <taxon>Bacteria</taxon>
        <taxon>Pseudomonadati</taxon>
        <taxon>Pseudomonadota</taxon>
        <taxon>Gammaproteobacteria</taxon>
        <taxon>Thiotrichales</taxon>
        <taxon>Thioflexithrix</taxon>
    </lineage>
</organism>
<dbReference type="InterPro" id="IPR021027">
    <property type="entry name" value="Transposase_put_HTH"/>
</dbReference>
<protein>
    <recommendedName>
        <fullName evidence="1">Transposase putative helix-turn-helix domain-containing protein</fullName>
    </recommendedName>
</protein>
<dbReference type="EMBL" id="MSLT01000018">
    <property type="protein sequence ID" value="OUD13322.1"/>
    <property type="molecule type" value="Genomic_DNA"/>
</dbReference>
<name>A0A251X6S7_9GAMM</name>
<dbReference type="Proteomes" id="UP000194798">
    <property type="component" value="Unassembled WGS sequence"/>
</dbReference>
<evidence type="ECO:0000313" key="2">
    <source>
        <dbReference type="EMBL" id="OUD13322.1"/>
    </source>
</evidence>
<gene>
    <name evidence="2" type="ORF">TPSD3_11910</name>
</gene>
<evidence type="ECO:0000313" key="3">
    <source>
        <dbReference type="Proteomes" id="UP000194798"/>
    </source>
</evidence>
<proteinExistence type="predicted"/>
<comment type="caution">
    <text evidence="2">The sequence shown here is derived from an EMBL/GenBank/DDBJ whole genome shotgun (WGS) entry which is preliminary data.</text>
</comment>
<dbReference type="AlphaFoldDB" id="A0A251X6S7"/>
<sequence length="127" mass="15141">MMITLKAFKCRIYPTKQQLIQLNKTFGCVRVVWNYNVEIFNKFDKNKTEQESPLTSTLLRKKYEWMGEVSAAALQQKEMDFKSFKKNYFSKNRKKKIGRPQFKTKDGLQSFRLPNHRIEPLLAKRAD</sequence>
<keyword evidence="3" id="KW-1185">Reference proteome</keyword>
<accession>A0A251X6S7</accession>
<evidence type="ECO:0000259" key="1">
    <source>
        <dbReference type="Pfam" id="PF12323"/>
    </source>
</evidence>